<evidence type="ECO:0000313" key="9">
    <source>
        <dbReference type="EMBL" id="MFD2590925.1"/>
    </source>
</evidence>
<feature type="transmembrane region" description="Helical" evidence="8">
    <location>
        <begin position="36"/>
        <end position="55"/>
    </location>
</feature>
<keyword evidence="5 8" id="KW-0812">Transmembrane</keyword>
<evidence type="ECO:0000313" key="10">
    <source>
        <dbReference type="Proteomes" id="UP001597459"/>
    </source>
</evidence>
<proteinExistence type="predicted"/>
<keyword evidence="3" id="KW-0328">Glycosyltransferase</keyword>
<evidence type="ECO:0000256" key="2">
    <source>
        <dbReference type="ARBA" id="ARBA00022475"/>
    </source>
</evidence>
<keyword evidence="10" id="KW-1185">Reference proteome</keyword>
<feature type="transmembrane region" description="Helical" evidence="8">
    <location>
        <begin position="387"/>
        <end position="405"/>
    </location>
</feature>
<dbReference type="Proteomes" id="UP001597459">
    <property type="component" value="Unassembled WGS sequence"/>
</dbReference>
<evidence type="ECO:0000256" key="3">
    <source>
        <dbReference type="ARBA" id="ARBA00022676"/>
    </source>
</evidence>
<evidence type="ECO:0008006" key="11">
    <source>
        <dbReference type="Google" id="ProtNLM"/>
    </source>
</evidence>
<comment type="subcellular location">
    <subcellularLocation>
        <location evidence="1">Cell membrane</location>
        <topology evidence="1">Multi-pass membrane protein</topology>
    </subcellularLocation>
</comment>
<feature type="transmembrane region" description="Helical" evidence="8">
    <location>
        <begin position="362"/>
        <end position="381"/>
    </location>
</feature>
<feature type="transmembrane region" description="Helical" evidence="8">
    <location>
        <begin position="170"/>
        <end position="190"/>
    </location>
</feature>
<feature type="transmembrane region" description="Helical" evidence="8">
    <location>
        <begin position="338"/>
        <end position="355"/>
    </location>
</feature>
<evidence type="ECO:0000256" key="5">
    <source>
        <dbReference type="ARBA" id="ARBA00022692"/>
    </source>
</evidence>
<feature type="transmembrane region" description="Helical" evidence="8">
    <location>
        <begin position="6"/>
        <end position="24"/>
    </location>
</feature>
<keyword evidence="6 8" id="KW-1133">Transmembrane helix</keyword>
<feature type="transmembrane region" description="Helical" evidence="8">
    <location>
        <begin position="414"/>
        <end position="431"/>
    </location>
</feature>
<accession>A0ABW5N8Y4</accession>
<feature type="transmembrane region" description="Helical" evidence="8">
    <location>
        <begin position="107"/>
        <end position="125"/>
    </location>
</feature>
<name>A0ABW5N8Y4_9FLAO</name>
<keyword evidence="7 8" id="KW-0472">Membrane</keyword>
<dbReference type="RefSeq" id="WP_378298082.1">
    <property type="nucleotide sequence ID" value="NZ_JBHULX010000013.1"/>
</dbReference>
<feature type="transmembrane region" description="Helical" evidence="8">
    <location>
        <begin position="202"/>
        <end position="235"/>
    </location>
</feature>
<dbReference type="PANTHER" id="PTHR33908:SF11">
    <property type="entry name" value="MEMBRANE PROTEIN"/>
    <property type="match status" value="1"/>
</dbReference>
<feature type="transmembrane region" description="Helical" evidence="8">
    <location>
        <begin position="132"/>
        <end position="150"/>
    </location>
</feature>
<evidence type="ECO:0000256" key="6">
    <source>
        <dbReference type="ARBA" id="ARBA00022989"/>
    </source>
</evidence>
<keyword evidence="2" id="KW-1003">Cell membrane</keyword>
<organism evidence="9 10">
    <name type="scientific">Aquimarina hainanensis</name>
    <dbReference type="NCBI Taxonomy" id="1578017"/>
    <lineage>
        <taxon>Bacteria</taxon>
        <taxon>Pseudomonadati</taxon>
        <taxon>Bacteroidota</taxon>
        <taxon>Flavobacteriia</taxon>
        <taxon>Flavobacteriales</taxon>
        <taxon>Flavobacteriaceae</taxon>
        <taxon>Aquimarina</taxon>
    </lineage>
</organism>
<dbReference type="PANTHER" id="PTHR33908">
    <property type="entry name" value="MANNOSYLTRANSFERASE YKCB-RELATED"/>
    <property type="match status" value="1"/>
</dbReference>
<evidence type="ECO:0000256" key="1">
    <source>
        <dbReference type="ARBA" id="ARBA00004651"/>
    </source>
</evidence>
<evidence type="ECO:0000256" key="4">
    <source>
        <dbReference type="ARBA" id="ARBA00022679"/>
    </source>
</evidence>
<dbReference type="InterPro" id="IPR050297">
    <property type="entry name" value="LipidA_mod_glycosyltrf_83"/>
</dbReference>
<keyword evidence="4" id="KW-0808">Transferase</keyword>
<evidence type="ECO:0000256" key="7">
    <source>
        <dbReference type="ARBA" id="ARBA00023136"/>
    </source>
</evidence>
<protein>
    <recommendedName>
        <fullName evidence="11">Glycosyltransferase RgtA/B/C/D-like domain-containing protein</fullName>
    </recommendedName>
</protein>
<feature type="transmembrane region" description="Helical" evidence="8">
    <location>
        <begin position="297"/>
        <end position="318"/>
    </location>
</feature>
<dbReference type="EMBL" id="JBHULX010000013">
    <property type="protein sequence ID" value="MFD2590925.1"/>
    <property type="molecule type" value="Genomic_DNA"/>
</dbReference>
<gene>
    <name evidence="9" type="ORF">ACFSTE_08795</name>
</gene>
<evidence type="ECO:0000256" key="8">
    <source>
        <dbReference type="SAM" id="Phobius"/>
    </source>
</evidence>
<sequence length="439" mass="50466">MPLPILFTGVGIIVFFFLGVYAYNKSWKHQPHFKQSIFMHSLLYRLLGVLGMYWLTMLYDPANLPLEISASDSWNYHYSGVIVANAIHGGDDIFEKLSYFWKSEADYGFSILIGTLYSFLGKNILVIKIFNALIGAFTVVRIYQITAFAYDEKRARLAGIITMLMPPLLWFGGIFLKETVLIFLIVNTAYYTTKIINQSRFLLLYVLIILCHFGVVFYFRTILAPLLFCCVLMQLVFYKTKKKRYRFFSGLITAIFIAGSIYVVNTLSMDKHLEPLIEASKNQFGTELSTASKNRGITYAAALIAPLLIVGAIITPFPSVLDFEEAQLGIYAHYQNEIIRNSLYFFVFLGLYRAVKLRNRETIFILSFSIIYIVILAISGISFQDRFQILSLPFLIVFMSDGIIADHKRKKQQWILYLGFIFLAIFMWNVFKLSNRGLL</sequence>
<comment type="caution">
    <text evidence="9">The sequence shown here is derived from an EMBL/GenBank/DDBJ whole genome shotgun (WGS) entry which is preliminary data.</text>
</comment>
<feature type="transmembrane region" description="Helical" evidence="8">
    <location>
        <begin position="247"/>
        <end position="264"/>
    </location>
</feature>
<reference evidence="10" key="1">
    <citation type="journal article" date="2019" name="Int. J. Syst. Evol. Microbiol.">
        <title>The Global Catalogue of Microorganisms (GCM) 10K type strain sequencing project: providing services to taxonomists for standard genome sequencing and annotation.</title>
        <authorList>
            <consortium name="The Broad Institute Genomics Platform"/>
            <consortium name="The Broad Institute Genome Sequencing Center for Infectious Disease"/>
            <person name="Wu L."/>
            <person name="Ma J."/>
        </authorList>
    </citation>
    <scope>NUCLEOTIDE SEQUENCE [LARGE SCALE GENOMIC DNA]</scope>
    <source>
        <strain evidence="10">KCTC 42423</strain>
    </source>
</reference>